<evidence type="ECO:0000313" key="3">
    <source>
        <dbReference type="Proteomes" id="UP001162030"/>
    </source>
</evidence>
<organism evidence="2 3">
    <name type="scientific">Methylocaldum szegediense</name>
    <dbReference type="NCBI Taxonomy" id="73780"/>
    <lineage>
        <taxon>Bacteria</taxon>
        <taxon>Pseudomonadati</taxon>
        <taxon>Pseudomonadota</taxon>
        <taxon>Gammaproteobacteria</taxon>
        <taxon>Methylococcales</taxon>
        <taxon>Methylococcaceae</taxon>
        <taxon>Methylocaldum</taxon>
    </lineage>
</organism>
<proteinExistence type="predicted"/>
<accession>A0ABN8X671</accession>
<dbReference type="PROSITE" id="PS50914">
    <property type="entry name" value="BON"/>
    <property type="match status" value="1"/>
</dbReference>
<dbReference type="RefSeq" id="WP_036269210.1">
    <property type="nucleotide sequence ID" value="NZ_OX458333.1"/>
</dbReference>
<gene>
    <name evidence="2" type="ORF">MSZNOR_2418</name>
</gene>
<dbReference type="Pfam" id="PF04972">
    <property type="entry name" value="BON"/>
    <property type="match status" value="2"/>
</dbReference>
<dbReference type="InterPro" id="IPR051686">
    <property type="entry name" value="Lipoprotein_DolP"/>
</dbReference>
<name>A0ABN8X671_9GAMM</name>
<dbReference type="PANTHER" id="PTHR34606:SF15">
    <property type="entry name" value="BON DOMAIN-CONTAINING PROTEIN"/>
    <property type="match status" value="1"/>
</dbReference>
<reference evidence="2 3" key="1">
    <citation type="submission" date="2023-03" db="EMBL/GenBank/DDBJ databases">
        <authorList>
            <person name="Pearce D."/>
        </authorList>
    </citation>
    <scope>NUCLEOTIDE SEQUENCE [LARGE SCALE GENOMIC DNA]</scope>
    <source>
        <strain evidence="2">Msz</strain>
    </source>
</reference>
<dbReference type="InterPro" id="IPR007055">
    <property type="entry name" value="BON_dom"/>
</dbReference>
<dbReference type="PANTHER" id="PTHR34606">
    <property type="entry name" value="BON DOMAIN-CONTAINING PROTEIN"/>
    <property type="match status" value="1"/>
</dbReference>
<evidence type="ECO:0000313" key="2">
    <source>
        <dbReference type="EMBL" id="CAI8845967.1"/>
    </source>
</evidence>
<evidence type="ECO:0000259" key="1">
    <source>
        <dbReference type="PROSITE" id="PS50914"/>
    </source>
</evidence>
<sequence>MPTNPYDDRIKAILADLEHDTRINLHDYPIRVDIEDGAIVLEGKVGDIVAKRIAHTVAHRHADKLPVVDRLRVAVPPSEKQGSLRDEVVNLFQQEPVFTECGLYVRENDHLETIRVGRSEWPDHSGGDWGEQRIEIEVKDGAVTLSGTVLSLSHRRLAEVLAWWAAGCELVVNLLHVVPPERETDGELADAVLMALEKDPLVHQSQLHVTAEQGTVTLEGYLPSEEEKRMAVLDAWYVPGVHDVVDRIQVAG</sequence>
<feature type="domain" description="BON" evidence="1">
    <location>
        <begin position="184"/>
        <end position="252"/>
    </location>
</feature>
<protein>
    <submittedName>
        <fullName evidence="2">Hyperosmotically inducible periplasmic protein</fullName>
    </submittedName>
</protein>
<keyword evidence="3" id="KW-1185">Reference proteome</keyword>
<dbReference type="EMBL" id="OX458333">
    <property type="protein sequence ID" value="CAI8845967.1"/>
    <property type="molecule type" value="Genomic_DNA"/>
</dbReference>
<dbReference type="Gene3D" id="3.30.1340.30">
    <property type="match status" value="2"/>
</dbReference>
<dbReference type="Proteomes" id="UP001162030">
    <property type="component" value="Chromosome"/>
</dbReference>